<sequence>MTVTIVRPIPLSSIDYPEGPLADRLEAEARRALPQVRGLDDAQTEGERMQAYAQVIEEQRDDFIGMYGDAFGWEKRSVPREASVPALGRYVAAVVNAE</sequence>
<evidence type="ECO:0000313" key="2">
    <source>
        <dbReference type="Proteomes" id="UP000494261"/>
    </source>
</evidence>
<proteinExistence type="predicted"/>
<dbReference type="Proteomes" id="UP000494261">
    <property type="component" value="Unassembled WGS sequence"/>
</dbReference>
<organism evidence="1 2">
    <name type="scientific">Burkholderia aenigmatica</name>
    <dbReference type="NCBI Taxonomy" id="2015348"/>
    <lineage>
        <taxon>Bacteria</taxon>
        <taxon>Pseudomonadati</taxon>
        <taxon>Pseudomonadota</taxon>
        <taxon>Betaproteobacteria</taxon>
        <taxon>Burkholderiales</taxon>
        <taxon>Burkholderiaceae</taxon>
        <taxon>Burkholderia</taxon>
        <taxon>Burkholderia cepacia complex</taxon>
    </lineage>
</organism>
<dbReference type="AlphaFoldDB" id="A0A6P2NS87"/>
<gene>
    <name evidence="1" type="ORF">BLA13014_04575</name>
</gene>
<protein>
    <submittedName>
        <fullName evidence="1">Uncharacterized protein</fullName>
    </submittedName>
</protein>
<evidence type="ECO:0000313" key="1">
    <source>
        <dbReference type="EMBL" id="VWB97863.1"/>
    </source>
</evidence>
<accession>A0A6P2NS87</accession>
<dbReference type="RefSeq" id="WP_175024171.1">
    <property type="nucleotide sequence ID" value="NZ_CABVQC010000033.1"/>
</dbReference>
<reference evidence="1 2" key="1">
    <citation type="submission" date="2019-09" db="EMBL/GenBank/DDBJ databases">
        <authorList>
            <person name="Depoorter E."/>
        </authorList>
    </citation>
    <scope>NUCLEOTIDE SEQUENCE [LARGE SCALE GENOMIC DNA]</scope>
    <source>
        <strain evidence="1">LMG 13014</strain>
    </source>
</reference>
<name>A0A6P2NS87_9BURK</name>
<dbReference type="EMBL" id="CABVQC010000033">
    <property type="protein sequence ID" value="VWB97863.1"/>
    <property type="molecule type" value="Genomic_DNA"/>
</dbReference>